<organism evidence="1 2">
    <name type="scientific">Helcococcus ovis</name>
    <dbReference type="NCBI Taxonomy" id="72026"/>
    <lineage>
        <taxon>Bacteria</taxon>
        <taxon>Bacillati</taxon>
        <taxon>Bacillota</taxon>
        <taxon>Tissierellia</taxon>
        <taxon>Tissierellales</taxon>
        <taxon>Peptoniphilaceae</taxon>
        <taxon>Helcococcus</taxon>
    </lineage>
</organism>
<protein>
    <submittedName>
        <fullName evidence="1">Uncharacterized protein</fullName>
    </submittedName>
</protein>
<name>A0A4R9C415_9FIRM</name>
<proteinExistence type="predicted"/>
<dbReference type="EMBL" id="SCFR01000005">
    <property type="protein sequence ID" value="TFF66977.1"/>
    <property type="molecule type" value="Genomic_DNA"/>
</dbReference>
<evidence type="ECO:0000313" key="1">
    <source>
        <dbReference type="EMBL" id="TFF66977.1"/>
    </source>
</evidence>
<comment type="caution">
    <text evidence="1">The sequence shown here is derived from an EMBL/GenBank/DDBJ whole genome shotgun (WGS) entry which is preliminary data.</text>
</comment>
<accession>A0A4R9C415</accession>
<reference evidence="1 2" key="1">
    <citation type="submission" date="2019-01" db="EMBL/GenBank/DDBJ databases">
        <title>Draft Genome Sequences of Helcococcus ovis Strains Isolated from the Uterus and Vagina of Dairy Cows with Metritis.</title>
        <authorList>
            <person name="Cunha F."/>
            <person name="Jeon S.J."/>
            <person name="Kutzer P."/>
            <person name="Galvao K.N."/>
        </authorList>
    </citation>
    <scope>NUCLEOTIDE SEQUENCE [LARGE SCALE GENOMIC DNA]</scope>
    <source>
        <strain evidence="1 2">KG-37</strain>
    </source>
</reference>
<sequence>MFLLVLYQNDFEHKFGLFETIEQGRKFLNLIPGYKIKSKDGFEYETIDFSALKDYEEIKFNNHIIPFTKFSFSGDELINIDWYELPNLSNKGFGMISGATKVDAYVISNEKVKDYINKREKKYIHVKNLLEKKGFNVDRSFAGSEDGEAILYKENNSNEWHFLCHMDPDFVERNISDKEFLEYIIEE</sequence>
<dbReference type="AlphaFoldDB" id="A0A4R9C415"/>
<keyword evidence="2" id="KW-1185">Reference proteome</keyword>
<evidence type="ECO:0000313" key="2">
    <source>
        <dbReference type="Proteomes" id="UP000297454"/>
    </source>
</evidence>
<dbReference type="RefSeq" id="WP_134743890.1">
    <property type="nucleotide sequence ID" value="NZ_CP119762.1"/>
</dbReference>
<dbReference type="Proteomes" id="UP000297454">
    <property type="component" value="Unassembled WGS sequence"/>
</dbReference>
<gene>
    <name evidence="1" type="ORF">EQF91_02300</name>
</gene>